<dbReference type="SUPFAM" id="SSF50324">
    <property type="entry name" value="Inorganic pyrophosphatase"/>
    <property type="match status" value="1"/>
</dbReference>
<feature type="binding site" evidence="7">
    <location>
        <position position="43"/>
    </location>
    <ligand>
        <name>substrate</name>
    </ligand>
</feature>
<dbReference type="InterPro" id="IPR008162">
    <property type="entry name" value="Pyrophosphatase"/>
</dbReference>
<feature type="binding site" evidence="7">
    <location>
        <position position="139"/>
    </location>
    <ligand>
        <name>substrate</name>
    </ligand>
</feature>
<comment type="cofactor">
    <cofactor evidence="1 7">
        <name>Mg(2+)</name>
        <dbReference type="ChEBI" id="CHEBI:18420"/>
    </cofactor>
</comment>
<keyword evidence="4 7" id="KW-0378">Hydrolase</keyword>
<feature type="binding site" evidence="7">
    <location>
        <position position="70"/>
    </location>
    <ligand>
        <name>Mg(2+)</name>
        <dbReference type="ChEBI" id="CHEBI:18420"/>
        <label>1</label>
    </ligand>
</feature>
<feature type="binding site" evidence="7">
    <location>
        <position position="102"/>
    </location>
    <ligand>
        <name>Mg(2+)</name>
        <dbReference type="ChEBI" id="CHEBI:18420"/>
        <label>1</label>
    </ligand>
</feature>
<dbReference type="GO" id="GO:0005737">
    <property type="term" value="C:cytoplasm"/>
    <property type="evidence" value="ECO:0007669"/>
    <property type="project" value="UniProtKB-SubCell"/>
</dbReference>
<evidence type="ECO:0000256" key="1">
    <source>
        <dbReference type="ARBA" id="ARBA00001946"/>
    </source>
</evidence>
<evidence type="ECO:0000256" key="5">
    <source>
        <dbReference type="ARBA" id="ARBA00022842"/>
    </source>
</evidence>
<dbReference type="GO" id="GO:0004427">
    <property type="term" value="F:inorganic diphosphate phosphatase activity"/>
    <property type="evidence" value="ECO:0007669"/>
    <property type="project" value="UniProtKB-UniRule"/>
</dbReference>
<comment type="similarity">
    <text evidence="7">Belongs to the PPase family.</text>
</comment>
<dbReference type="HAMAP" id="MF_00209">
    <property type="entry name" value="Inorganic_PPase"/>
    <property type="match status" value="1"/>
</dbReference>
<evidence type="ECO:0000313" key="8">
    <source>
        <dbReference type="EMBL" id="MBM3282054.1"/>
    </source>
</evidence>
<feature type="binding site" evidence="7">
    <location>
        <position position="29"/>
    </location>
    <ligand>
        <name>substrate</name>
    </ligand>
</feature>
<protein>
    <recommendedName>
        <fullName evidence="7">Inorganic pyrophosphatase</fullName>
        <ecNumber evidence="7">3.6.1.1</ecNumber>
    </recommendedName>
    <alternativeName>
        <fullName evidence="7">Pyrophosphate phospho-hydrolase</fullName>
        <shortName evidence="7">PPase</shortName>
    </alternativeName>
</protein>
<dbReference type="InterPro" id="IPR036649">
    <property type="entry name" value="Pyrophosphatase_sf"/>
</dbReference>
<evidence type="ECO:0000256" key="2">
    <source>
        <dbReference type="ARBA" id="ARBA00022490"/>
    </source>
</evidence>
<evidence type="ECO:0000313" key="9">
    <source>
        <dbReference type="Proteomes" id="UP000774699"/>
    </source>
</evidence>
<dbReference type="PANTHER" id="PTHR10286">
    <property type="entry name" value="INORGANIC PYROPHOSPHATASE"/>
    <property type="match status" value="1"/>
</dbReference>
<feature type="binding site" evidence="7">
    <location>
        <position position="65"/>
    </location>
    <ligand>
        <name>Mg(2+)</name>
        <dbReference type="ChEBI" id="CHEBI:18420"/>
        <label>1</label>
    </ligand>
</feature>
<dbReference type="EC" id="3.6.1.1" evidence="7"/>
<dbReference type="GO" id="GO:0006796">
    <property type="term" value="P:phosphate-containing compound metabolic process"/>
    <property type="evidence" value="ECO:0007669"/>
    <property type="project" value="InterPro"/>
</dbReference>
<dbReference type="PROSITE" id="PS00387">
    <property type="entry name" value="PPASE"/>
    <property type="match status" value="1"/>
</dbReference>
<evidence type="ECO:0000256" key="6">
    <source>
        <dbReference type="ARBA" id="ARBA00047820"/>
    </source>
</evidence>
<comment type="function">
    <text evidence="7">Catalyzes the hydrolysis of inorganic pyrophosphate (PPi) forming two phosphate ions.</text>
</comment>
<dbReference type="Gene3D" id="3.90.80.10">
    <property type="entry name" value="Inorganic pyrophosphatase"/>
    <property type="match status" value="1"/>
</dbReference>
<gene>
    <name evidence="7" type="primary">ppa</name>
    <name evidence="8" type="ORF">FJY86_01780</name>
</gene>
<evidence type="ECO:0000256" key="3">
    <source>
        <dbReference type="ARBA" id="ARBA00022723"/>
    </source>
</evidence>
<feature type="binding site" evidence="7">
    <location>
        <position position="55"/>
    </location>
    <ligand>
        <name>substrate</name>
    </ligand>
</feature>
<evidence type="ECO:0000256" key="4">
    <source>
        <dbReference type="ARBA" id="ARBA00022801"/>
    </source>
</evidence>
<keyword evidence="5 7" id="KW-0460">Magnesium</keyword>
<feature type="binding site" evidence="7">
    <location>
        <position position="70"/>
    </location>
    <ligand>
        <name>Mg(2+)</name>
        <dbReference type="ChEBI" id="CHEBI:18420"/>
        <label>2</label>
    </ligand>
</feature>
<proteinExistence type="inferred from homology"/>
<sequence length="174" mass="19710">MNLAKIGTGHRAPDVVNVIIENPEGENNKYEFDKELDVMRLDRVMYSAVFYPTDYGFVPQTLCEDGDPLDAFVLSTNPIHPATLVEVRPIGYIKMVDGGKRDDKLLCAPLHDARFTHVRDLKHVAPHTLEEIGHFLSTYKMLQKKKVEVHGWHNAAAAKKLIRDSIKMFNAAKK</sequence>
<dbReference type="EMBL" id="VGJJ01000008">
    <property type="protein sequence ID" value="MBM3282054.1"/>
    <property type="molecule type" value="Genomic_DNA"/>
</dbReference>
<organism evidence="8 9">
    <name type="scientific">Candidatus Iainarchaeum sp</name>
    <dbReference type="NCBI Taxonomy" id="3101447"/>
    <lineage>
        <taxon>Archaea</taxon>
        <taxon>Candidatus Iainarchaeota</taxon>
        <taxon>Candidatus Iainarchaeia</taxon>
        <taxon>Candidatus Iainarchaeales</taxon>
        <taxon>Candidatus Iainarchaeaceae</taxon>
        <taxon>Candidatus Iainarchaeum</taxon>
    </lineage>
</organism>
<keyword evidence="2 7" id="KW-0963">Cytoplasm</keyword>
<name>A0A8T4C791_9ARCH</name>
<accession>A0A8T4C791</accession>
<reference evidence="8" key="1">
    <citation type="submission" date="2019-03" db="EMBL/GenBank/DDBJ databases">
        <title>Lake Tanganyika Metagenome-Assembled Genomes (MAGs).</title>
        <authorList>
            <person name="Tran P."/>
        </authorList>
    </citation>
    <scope>NUCLEOTIDE SEQUENCE</scope>
    <source>
        <strain evidence="8">M_DeepCast_50m_m2_156</strain>
    </source>
</reference>
<dbReference type="GO" id="GO:0000287">
    <property type="term" value="F:magnesium ion binding"/>
    <property type="evidence" value="ECO:0007669"/>
    <property type="project" value="UniProtKB-UniRule"/>
</dbReference>
<comment type="catalytic activity">
    <reaction evidence="6 7">
        <text>diphosphate + H2O = 2 phosphate + H(+)</text>
        <dbReference type="Rhea" id="RHEA:24576"/>
        <dbReference type="ChEBI" id="CHEBI:15377"/>
        <dbReference type="ChEBI" id="CHEBI:15378"/>
        <dbReference type="ChEBI" id="CHEBI:33019"/>
        <dbReference type="ChEBI" id="CHEBI:43474"/>
        <dbReference type="EC" id="3.6.1.1"/>
    </reaction>
</comment>
<dbReference type="Pfam" id="PF00719">
    <property type="entry name" value="Pyrophosphatase"/>
    <property type="match status" value="1"/>
</dbReference>
<dbReference type="FunFam" id="3.90.80.10:FF:000003">
    <property type="entry name" value="Inorganic pyrophosphatase"/>
    <property type="match status" value="1"/>
</dbReference>
<dbReference type="CDD" id="cd00412">
    <property type="entry name" value="pyrophosphatase"/>
    <property type="match status" value="1"/>
</dbReference>
<comment type="caution">
    <text evidence="8">The sequence shown here is derived from an EMBL/GenBank/DDBJ whole genome shotgun (WGS) entry which is preliminary data.</text>
</comment>
<keyword evidence="3 7" id="KW-0479">Metal-binding</keyword>
<comment type="subunit">
    <text evidence="7">Homohexamer.</text>
</comment>
<dbReference type="AlphaFoldDB" id="A0A8T4C791"/>
<dbReference type="Proteomes" id="UP000774699">
    <property type="component" value="Unassembled WGS sequence"/>
</dbReference>
<evidence type="ECO:0000256" key="7">
    <source>
        <dbReference type="HAMAP-Rule" id="MF_00209"/>
    </source>
</evidence>
<comment type="subcellular location">
    <subcellularLocation>
        <location evidence="7">Cytoplasm</location>
    </subcellularLocation>
</comment>